<feature type="domain" description="WW" evidence="5">
    <location>
        <begin position="649"/>
        <end position="683"/>
    </location>
</feature>
<gene>
    <name evidence="6" type="ORF">GC722_05610</name>
</gene>
<evidence type="ECO:0000259" key="5">
    <source>
        <dbReference type="PROSITE" id="PS50020"/>
    </source>
</evidence>
<dbReference type="SMART" id="SM01217">
    <property type="entry name" value="Fn3_like"/>
    <property type="match status" value="1"/>
</dbReference>
<dbReference type="InterPro" id="IPR013783">
    <property type="entry name" value="Ig-like_fold"/>
</dbReference>
<evidence type="ECO:0000256" key="3">
    <source>
        <dbReference type="ARBA" id="ARBA00022801"/>
    </source>
</evidence>
<dbReference type="InterPro" id="IPR036881">
    <property type="entry name" value="Glyco_hydro_3_C_sf"/>
</dbReference>
<reference evidence="6 7" key="1">
    <citation type="submission" date="2019-12" db="EMBL/GenBank/DDBJ databases">
        <title>Auraticoccus cholistani sp. nov., an actinomycete isolated from soil of Cholistan desert.</title>
        <authorList>
            <person name="Cheema M.T."/>
        </authorList>
    </citation>
    <scope>NUCLEOTIDE SEQUENCE [LARGE SCALE GENOMIC DNA]</scope>
    <source>
        <strain evidence="6 7">F435</strain>
    </source>
</reference>
<evidence type="ECO:0000256" key="2">
    <source>
        <dbReference type="ARBA" id="ARBA00022729"/>
    </source>
</evidence>
<dbReference type="InterPro" id="IPR026891">
    <property type="entry name" value="Fn3-like"/>
</dbReference>
<dbReference type="PANTHER" id="PTHR42721">
    <property type="entry name" value="SUGAR HYDROLASE-RELATED"/>
    <property type="match status" value="1"/>
</dbReference>
<dbReference type="Gene3D" id="3.40.50.1700">
    <property type="entry name" value="Glycoside hydrolase family 3 C-terminal domain"/>
    <property type="match status" value="1"/>
</dbReference>
<dbReference type="Proteomes" id="UP000435304">
    <property type="component" value="Unassembled WGS sequence"/>
</dbReference>
<organism evidence="6 7">
    <name type="scientific">Auraticoccus cholistanensis</name>
    <dbReference type="NCBI Taxonomy" id="2656650"/>
    <lineage>
        <taxon>Bacteria</taxon>
        <taxon>Bacillati</taxon>
        <taxon>Actinomycetota</taxon>
        <taxon>Actinomycetes</taxon>
        <taxon>Propionibacteriales</taxon>
        <taxon>Propionibacteriaceae</taxon>
        <taxon>Auraticoccus</taxon>
    </lineage>
</organism>
<dbReference type="EMBL" id="WPCU01000004">
    <property type="protein sequence ID" value="MVA75506.1"/>
    <property type="molecule type" value="Genomic_DNA"/>
</dbReference>
<keyword evidence="3 6" id="KW-0378">Hydrolase</keyword>
<dbReference type="SUPFAM" id="SSF50405">
    <property type="entry name" value="Actin-crosslinking proteins"/>
    <property type="match status" value="1"/>
</dbReference>
<dbReference type="GO" id="GO:0031222">
    <property type="term" value="P:arabinan catabolic process"/>
    <property type="evidence" value="ECO:0007669"/>
    <property type="project" value="TreeGrafter"/>
</dbReference>
<dbReference type="GO" id="GO:0009044">
    <property type="term" value="F:xylan 1,4-beta-xylosidase activity"/>
    <property type="evidence" value="ECO:0007669"/>
    <property type="project" value="InterPro"/>
</dbReference>
<dbReference type="CDD" id="cd23343">
    <property type="entry name" value="beta-trefoil_FSCN_BglX-like"/>
    <property type="match status" value="1"/>
</dbReference>
<dbReference type="Pfam" id="PF00933">
    <property type="entry name" value="Glyco_hydro_3"/>
    <property type="match status" value="1"/>
</dbReference>
<comment type="similarity">
    <text evidence="1">Belongs to the glycosyl hydrolase 3 family.</text>
</comment>
<accession>A0A6A9URJ2</accession>
<dbReference type="InterPro" id="IPR002772">
    <property type="entry name" value="Glyco_hydro_3_C"/>
</dbReference>
<dbReference type="SUPFAM" id="SSF52279">
    <property type="entry name" value="Beta-D-glucan exohydrolase, C-terminal domain"/>
    <property type="match status" value="1"/>
</dbReference>
<dbReference type="InterPro" id="IPR044993">
    <property type="entry name" value="BXL"/>
</dbReference>
<evidence type="ECO:0000256" key="4">
    <source>
        <dbReference type="SAM" id="MobiDB-lite"/>
    </source>
</evidence>
<sequence>MVDCNPPADTRQDPARRGAPNVTEPSARVRAVLEALDPAGRLHLLHQRVPALAQADLAAFHTGNEALHGVAWLGRATVFCQAVGLGATWDAALVRRVGEAVGTEARAMHNGDPEVGLNVWAPVVDPLRHPAWGRNEEGYSEDPHLTAELATAYAAGMKGDHPRWWRVTPTLKHLCAYNVEDHRDAVSVQVPPRVLHEYELPAFLGPLRAGVVAAVMPSYNLVNGRAAHLSADLLDAVRAACPHPLAVVSDAYAPGNVFRVQRPELDEAEAFALVVRAGVDSVTEDDARPGPTLRRLGEALDRGLLEQADVDRAAARVLSLRELTGELDEEDPWADLGAEQVASAEHAALAREAATAAVVVLNAPGGTLPLDPAARTGVVGPLADEVLTDWYSGSLPYRVSVADAVAELGPQNPPSVSGDDTVLLRVAGSKPARWLGTDPRSAVRAVPRAAATSWQLRDWGHGVLTFRAPSGLLGSPDGRALHASAQRVGGWEVQESFRAEPHPDGTVSLLHTGTGRWVHLRPDGVAEVGARTAQTAARFEVVVLRSGLDEAARLAEQVDTVVVALGNDPHLNGRETADRPDLRLPPRQVELVRTLRAGGAHVVVVVVSSYPYVLDDDVAELPLLWSSHGGQELGHAVVDVLTGAAEPRGRLPQPWPRRAEDAGDRFDYDLVTARQTSWWSPHAPRFPLGHGLHWSATSWAAPGVEVGPDGLRVPVRVETTGGRPAPEVVQVYGRALGTEAAPRRLLGHVRVDVAPGGSAEVTVEVPWERLELWDVTSDGWWRPARHRVEVARSATDVVAAFEVEVPGRPQGLHRPSVRPVRAECFSSWSGLELVGTGDLRGHALRASGAGSGTVRYDRLDLTGARALVLCLRPGSPLVPGPASVRARLVDAHGEERVAAATAEPGELVLAVDGGAGPYELVVELAGPLELVELAAR</sequence>
<dbReference type="InterPro" id="IPR001202">
    <property type="entry name" value="WW_dom"/>
</dbReference>
<dbReference type="SUPFAM" id="SSF51445">
    <property type="entry name" value="(Trans)glycosidases"/>
    <property type="match status" value="1"/>
</dbReference>
<protein>
    <submittedName>
        <fullName evidence="6">Glycoside hydrolase family 3 protein</fullName>
    </submittedName>
</protein>
<dbReference type="PANTHER" id="PTHR42721:SF3">
    <property type="entry name" value="BETA-D-XYLOSIDASE 5-RELATED"/>
    <property type="match status" value="1"/>
</dbReference>
<name>A0A6A9URJ2_9ACTN</name>
<keyword evidence="7" id="KW-1185">Reference proteome</keyword>
<dbReference type="InterPro" id="IPR008999">
    <property type="entry name" value="Actin-crosslinking"/>
</dbReference>
<dbReference type="Gene3D" id="3.20.20.300">
    <property type="entry name" value="Glycoside hydrolase, family 3, N-terminal domain"/>
    <property type="match status" value="1"/>
</dbReference>
<feature type="region of interest" description="Disordered" evidence="4">
    <location>
        <begin position="1"/>
        <end position="24"/>
    </location>
</feature>
<dbReference type="PROSITE" id="PS50020">
    <property type="entry name" value="WW_DOMAIN_2"/>
    <property type="match status" value="1"/>
</dbReference>
<dbReference type="InterPro" id="IPR036962">
    <property type="entry name" value="Glyco_hydro_3_N_sf"/>
</dbReference>
<dbReference type="AlphaFoldDB" id="A0A6A9URJ2"/>
<evidence type="ECO:0000256" key="1">
    <source>
        <dbReference type="ARBA" id="ARBA00005336"/>
    </source>
</evidence>
<dbReference type="Pfam" id="PF01915">
    <property type="entry name" value="Glyco_hydro_3_C"/>
    <property type="match status" value="1"/>
</dbReference>
<dbReference type="InterPro" id="IPR001764">
    <property type="entry name" value="Glyco_hydro_3_N"/>
</dbReference>
<evidence type="ECO:0000313" key="7">
    <source>
        <dbReference type="Proteomes" id="UP000435304"/>
    </source>
</evidence>
<dbReference type="Pfam" id="PF14310">
    <property type="entry name" value="Fn3-like"/>
    <property type="match status" value="1"/>
</dbReference>
<dbReference type="InterPro" id="IPR017853">
    <property type="entry name" value="GH"/>
</dbReference>
<dbReference type="GO" id="GO:0045493">
    <property type="term" value="P:xylan catabolic process"/>
    <property type="evidence" value="ECO:0007669"/>
    <property type="project" value="InterPro"/>
</dbReference>
<evidence type="ECO:0000313" key="6">
    <source>
        <dbReference type="EMBL" id="MVA75506.1"/>
    </source>
</evidence>
<keyword evidence="2" id="KW-0732">Signal</keyword>
<dbReference type="GO" id="GO:0046556">
    <property type="term" value="F:alpha-L-arabinofuranosidase activity"/>
    <property type="evidence" value="ECO:0007669"/>
    <property type="project" value="TreeGrafter"/>
</dbReference>
<proteinExistence type="inferred from homology"/>
<dbReference type="Gene3D" id="2.60.120.380">
    <property type="match status" value="1"/>
</dbReference>
<dbReference type="Gene3D" id="2.60.40.10">
    <property type="entry name" value="Immunoglobulins"/>
    <property type="match status" value="1"/>
</dbReference>
<comment type="caution">
    <text evidence="6">The sequence shown here is derived from an EMBL/GenBank/DDBJ whole genome shotgun (WGS) entry which is preliminary data.</text>
</comment>